<gene>
    <name evidence="3" type="ORF">B0A49_09271</name>
</gene>
<feature type="domain" description="Inhibitor of growth protein N-terminal histone-binding" evidence="2">
    <location>
        <begin position="61"/>
        <end position="225"/>
    </location>
</feature>
<dbReference type="Pfam" id="PF12998">
    <property type="entry name" value="ING"/>
    <property type="match status" value="2"/>
</dbReference>
<dbReference type="SMART" id="SM01408">
    <property type="entry name" value="ING"/>
    <property type="match status" value="1"/>
</dbReference>
<evidence type="ECO:0000313" key="3">
    <source>
        <dbReference type="EMBL" id="TKA66739.1"/>
    </source>
</evidence>
<organism evidence="3 4">
    <name type="scientific">Cryomyces minteri</name>
    <dbReference type="NCBI Taxonomy" id="331657"/>
    <lineage>
        <taxon>Eukaryota</taxon>
        <taxon>Fungi</taxon>
        <taxon>Dikarya</taxon>
        <taxon>Ascomycota</taxon>
        <taxon>Pezizomycotina</taxon>
        <taxon>Dothideomycetes</taxon>
        <taxon>Dothideomycetes incertae sedis</taxon>
        <taxon>Cryomyces</taxon>
    </lineage>
</organism>
<feature type="non-terminal residue" evidence="3">
    <location>
        <position position="228"/>
    </location>
</feature>
<dbReference type="InterPro" id="IPR024610">
    <property type="entry name" value="ING_N_histone-binding"/>
</dbReference>
<proteinExistence type="predicted"/>
<evidence type="ECO:0000256" key="1">
    <source>
        <dbReference type="SAM" id="MobiDB-lite"/>
    </source>
</evidence>
<dbReference type="OrthoDB" id="5411773at2759"/>
<feature type="compositionally biased region" description="Polar residues" evidence="1">
    <location>
        <begin position="22"/>
        <end position="32"/>
    </location>
</feature>
<keyword evidence="4" id="KW-1185">Reference proteome</keyword>
<name>A0A4V5NEC3_9PEZI</name>
<dbReference type="Gene3D" id="6.10.140.1740">
    <property type="match status" value="1"/>
</dbReference>
<reference evidence="3 4" key="1">
    <citation type="submission" date="2017-03" db="EMBL/GenBank/DDBJ databases">
        <title>Genomes of endolithic fungi from Antarctica.</title>
        <authorList>
            <person name="Coleine C."/>
            <person name="Masonjones S."/>
            <person name="Stajich J.E."/>
        </authorList>
    </citation>
    <scope>NUCLEOTIDE SEQUENCE [LARGE SCALE GENOMIC DNA]</scope>
    <source>
        <strain evidence="3 4">CCFEE 5187</strain>
    </source>
</reference>
<dbReference type="Proteomes" id="UP000308768">
    <property type="component" value="Unassembled WGS sequence"/>
</dbReference>
<evidence type="ECO:0000313" key="4">
    <source>
        <dbReference type="Proteomes" id="UP000308768"/>
    </source>
</evidence>
<feature type="region of interest" description="Disordered" evidence="1">
    <location>
        <begin position="1"/>
        <end position="54"/>
    </location>
</feature>
<dbReference type="EMBL" id="NAJN01000986">
    <property type="protein sequence ID" value="TKA66739.1"/>
    <property type="molecule type" value="Genomic_DNA"/>
</dbReference>
<comment type="caution">
    <text evidence="3">The sequence shown here is derived from an EMBL/GenBank/DDBJ whole genome shotgun (WGS) entry which is preliminary data.</text>
</comment>
<dbReference type="GO" id="GO:0000785">
    <property type="term" value="C:chromatin"/>
    <property type="evidence" value="ECO:0007669"/>
    <property type="project" value="UniProtKB-ARBA"/>
</dbReference>
<protein>
    <recommendedName>
        <fullName evidence="2">Inhibitor of growth protein N-terminal histone-binding domain-containing protein</fullName>
    </recommendedName>
</protein>
<dbReference type="AlphaFoldDB" id="A0A4V5NEC3"/>
<accession>A0A4V5NEC3</accession>
<evidence type="ECO:0000259" key="2">
    <source>
        <dbReference type="SMART" id="SM01408"/>
    </source>
</evidence>
<sequence>MPATTAIRRGPAVADPGRRQSARQARTTSSRPANYYARPFGSMGGPVEEPTSSNTPGFCPAITYFTDSITALPKEVMRHFSMLKEVEAKVHGPDEVLAELSDTLWKMPPPPRQRPSPPSQMNAYGGPSNMLNFTANNSAAGSAPGSLSNGASNVPQQAADVLANTAQAQSADEDANLERRKEFFKLGAVLHSMIATLDEKNAVISTANQTLTKQLARMDSSYPHIEKE</sequence>
<dbReference type="STRING" id="331657.A0A4V5NEC3"/>